<dbReference type="RefSeq" id="WP_057953700.1">
    <property type="nucleotide sequence ID" value="NZ_CP013118.1"/>
</dbReference>
<dbReference type="PATRIC" id="fig|1307839.3.peg.2829"/>
<sequence length="418" mass="47548" precursor="true">MKKYILILIAGIISLSISGQNTTHYNDGVTKFEADQAYGAQTDWHQVFSDYHQKMYKRPVGKYRKIITDNAGNTYMTQKTKHTIYKFSADGEKTVNIGSHGSGEGQFPMLPEVQGVLDGKYIYTTDVQGRVRLFNLDGTFYKNAQIDYMPLNTVPLKNKKIAILGHVPMGGGDVRNIISIKNIVTGKEQVIWKKDRTREQDEEKTIVVNLEGKGMISFNQIFSNPGLFNPHIASTTNGNLIIAFPKSGKVEVYSPDGSKINSFKMEIEPLKITETDRKDYYEAALQKAKVVEKSIKESTHYDKKEQQQLIDGYYRGVEMLKDPGYYPSNLPYFAELLIDDSNNLWVVKYSPKEAAESFQLYSFSEDGEYLGTSKVESENYKIVLNPDQIQFHKGKVIAVVLDKNDKKIPLRLKKFHLK</sequence>
<reference evidence="2 3" key="1">
    <citation type="submission" date="2015-11" db="EMBL/GenBank/DDBJ databases">
        <title>Description and complete genome sequence of a novel strain predominating in hypersaline microbial mats and representing a new family of the Bacteriodetes phylum.</title>
        <authorList>
            <person name="Spring S."/>
            <person name="Bunk B."/>
            <person name="Sproer C."/>
            <person name="Klenk H.-P."/>
        </authorList>
    </citation>
    <scope>NUCLEOTIDE SEQUENCE [LARGE SCALE GENOMIC DNA]</scope>
    <source>
        <strain evidence="2 3">L21-Spi-D4</strain>
    </source>
</reference>
<keyword evidence="3" id="KW-1185">Reference proteome</keyword>
<name>A0A0S2I2Q9_9BACT</name>
<dbReference type="Gene3D" id="2.120.10.30">
    <property type="entry name" value="TolB, C-terminal domain"/>
    <property type="match status" value="1"/>
</dbReference>
<dbReference type="SUPFAM" id="SSF101898">
    <property type="entry name" value="NHL repeat"/>
    <property type="match status" value="1"/>
</dbReference>
<evidence type="ECO:0000256" key="1">
    <source>
        <dbReference type="SAM" id="SignalP"/>
    </source>
</evidence>
<feature type="signal peptide" evidence="1">
    <location>
        <begin position="1"/>
        <end position="19"/>
    </location>
</feature>
<gene>
    <name evidence="2" type="ORF">L21SP5_02693</name>
</gene>
<dbReference type="EMBL" id="CP013118">
    <property type="protein sequence ID" value="ALO16316.1"/>
    <property type="molecule type" value="Genomic_DNA"/>
</dbReference>
<organism evidence="2 3">
    <name type="scientific">Salinivirga cyanobacteriivorans</name>
    <dbReference type="NCBI Taxonomy" id="1307839"/>
    <lineage>
        <taxon>Bacteria</taxon>
        <taxon>Pseudomonadati</taxon>
        <taxon>Bacteroidota</taxon>
        <taxon>Bacteroidia</taxon>
        <taxon>Bacteroidales</taxon>
        <taxon>Salinivirgaceae</taxon>
        <taxon>Salinivirga</taxon>
    </lineage>
</organism>
<dbReference type="KEGG" id="blq:L21SP5_02693"/>
<protein>
    <recommendedName>
        <fullName evidence="4">6-bladed beta-propeller</fullName>
    </recommendedName>
</protein>
<keyword evidence="1" id="KW-0732">Signal</keyword>
<accession>A0A0S2I2Q9</accession>
<evidence type="ECO:0000313" key="3">
    <source>
        <dbReference type="Proteomes" id="UP000064893"/>
    </source>
</evidence>
<dbReference type="Proteomes" id="UP000064893">
    <property type="component" value="Chromosome"/>
</dbReference>
<dbReference type="InterPro" id="IPR011042">
    <property type="entry name" value="6-blade_b-propeller_TolB-like"/>
</dbReference>
<dbReference type="STRING" id="1307839.L21SP5_02693"/>
<evidence type="ECO:0000313" key="2">
    <source>
        <dbReference type="EMBL" id="ALO16316.1"/>
    </source>
</evidence>
<dbReference type="OrthoDB" id="1111442at2"/>
<proteinExistence type="predicted"/>
<feature type="chain" id="PRO_5006599626" description="6-bladed beta-propeller" evidence="1">
    <location>
        <begin position="20"/>
        <end position="418"/>
    </location>
</feature>
<evidence type="ECO:0008006" key="4">
    <source>
        <dbReference type="Google" id="ProtNLM"/>
    </source>
</evidence>
<dbReference type="AlphaFoldDB" id="A0A0S2I2Q9"/>